<dbReference type="InterPro" id="IPR023296">
    <property type="entry name" value="Glyco_hydro_beta-prop_sf"/>
</dbReference>
<comment type="caution">
    <text evidence="1">The sequence shown here is derived from an EMBL/GenBank/DDBJ whole genome shotgun (WGS) entry which is preliminary data.</text>
</comment>
<dbReference type="Proteomes" id="UP000331127">
    <property type="component" value="Unassembled WGS sequence"/>
</dbReference>
<gene>
    <name evidence="1" type="ORF">Amac_053280</name>
</gene>
<evidence type="ECO:0008006" key="3">
    <source>
        <dbReference type="Google" id="ProtNLM"/>
    </source>
</evidence>
<accession>A0A5M3WWQ4</accession>
<evidence type="ECO:0000313" key="2">
    <source>
        <dbReference type="Proteomes" id="UP000331127"/>
    </source>
</evidence>
<dbReference type="AlphaFoldDB" id="A0A5M3WWQ4"/>
<evidence type="ECO:0000313" key="1">
    <source>
        <dbReference type="EMBL" id="GES11731.1"/>
    </source>
</evidence>
<name>A0A5M3WWQ4_9ACTN</name>
<sequence>MVDLDREARRGLHGSRPWRAHREVVDRQPVVGPIEPEHLTHHTQLEWCGAVADQGDHVAYHTAIVAETSRTLSVLPLLVDAPTRQAQIVAADKYDFPLPGTGRAAVVVPAPGPGPHQWAGAPSAALDVDGSIVLAYRVRSSIDGDYNVIARSADGERLATIGVVTRDRLGAAMVERPALVRTDSGHWRLYVSCATPNSLHWWIGVLEASEPEGLADAEMRRVFEGDERTTAVKDPVIRYDGRRWQAWICCHPLDKPGEEDRMSTAYATSDDGLTWKWHGTVLTGRPGTWDARGARLSSILPDGRACYDGRASQEENWFERTGLATPASGNSTTPLLVQLDDSPVVDVRYLDILPLPADGYRIYYEARLPDESHELRTELIPPGHALDSP</sequence>
<organism evidence="1 2">
    <name type="scientific">Acrocarpospora macrocephala</name>
    <dbReference type="NCBI Taxonomy" id="150177"/>
    <lineage>
        <taxon>Bacteria</taxon>
        <taxon>Bacillati</taxon>
        <taxon>Actinomycetota</taxon>
        <taxon>Actinomycetes</taxon>
        <taxon>Streptosporangiales</taxon>
        <taxon>Streptosporangiaceae</taxon>
        <taxon>Acrocarpospora</taxon>
    </lineage>
</organism>
<dbReference type="Gene3D" id="2.115.10.20">
    <property type="entry name" value="Glycosyl hydrolase domain, family 43"/>
    <property type="match status" value="1"/>
</dbReference>
<keyword evidence="2" id="KW-1185">Reference proteome</keyword>
<proteinExistence type="predicted"/>
<protein>
    <recommendedName>
        <fullName evidence="3">Glycosyl hydrolase family 32 N-terminal domain-containing protein</fullName>
    </recommendedName>
</protein>
<dbReference type="EMBL" id="BLAE01000032">
    <property type="protein sequence ID" value="GES11731.1"/>
    <property type="molecule type" value="Genomic_DNA"/>
</dbReference>
<reference evidence="1 2" key="1">
    <citation type="submission" date="2019-10" db="EMBL/GenBank/DDBJ databases">
        <title>Whole genome shotgun sequence of Acrocarpospora macrocephala NBRC 16266.</title>
        <authorList>
            <person name="Ichikawa N."/>
            <person name="Kimura A."/>
            <person name="Kitahashi Y."/>
            <person name="Komaki H."/>
            <person name="Oguchi A."/>
        </authorList>
    </citation>
    <scope>NUCLEOTIDE SEQUENCE [LARGE SCALE GENOMIC DNA]</scope>
    <source>
        <strain evidence="1 2">NBRC 16266</strain>
    </source>
</reference>
<dbReference type="SUPFAM" id="SSF75005">
    <property type="entry name" value="Arabinanase/levansucrase/invertase"/>
    <property type="match status" value="1"/>
</dbReference>